<evidence type="ECO:0000313" key="4">
    <source>
        <dbReference type="EMBL" id="KAG8436256.1"/>
    </source>
</evidence>
<protein>
    <recommendedName>
        <fullName evidence="3">Shisa N-terminal domain-containing protein</fullName>
    </recommendedName>
</protein>
<dbReference type="InterPro" id="IPR053891">
    <property type="entry name" value="Shisa_N"/>
</dbReference>
<keyword evidence="2" id="KW-0732">Signal</keyword>
<evidence type="ECO:0000256" key="2">
    <source>
        <dbReference type="SAM" id="SignalP"/>
    </source>
</evidence>
<organism evidence="4 5">
    <name type="scientific">Hymenochirus boettgeri</name>
    <name type="common">Congo dwarf clawed frog</name>
    <dbReference type="NCBI Taxonomy" id="247094"/>
    <lineage>
        <taxon>Eukaryota</taxon>
        <taxon>Metazoa</taxon>
        <taxon>Chordata</taxon>
        <taxon>Craniata</taxon>
        <taxon>Vertebrata</taxon>
        <taxon>Euteleostomi</taxon>
        <taxon>Amphibia</taxon>
        <taxon>Batrachia</taxon>
        <taxon>Anura</taxon>
        <taxon>Pipoidea</taxon>
        <taxon>Pipidae</taxon>
        <taxon>Pipinae</taxon>
        <taxon>Hymenochirus</taxon>
    </lineage>
</organism>
<feature type="chain" id="PRO_5035737722" description="Shisa N-terminal domain-containing protein" evidence="2">
    <location>
        <begin position="22"/>
        <end position="178"/>
    </location>
</feature>
<evidence type="ECO:0000313" key="5">
    <source>
        <dbReference type="Proteomes" id="UP000812440"/>
    </source>
</evidence>
<dbReference type="Proteomes" id="UP000812440">
    <property type="component" value="Chromosome 4"/>
</dbReference>
<proteinExistence type="predicted"/>
<evidence type="ECO:0000256" key="1">
    <source>
        <dbReference type="SAM" id="Phobius"/>
    </source>
</evidence>
<accession>A0A8T2J1K9</accession>
<comment type="caution">
    <text evidence="4">The sequence shown here is derived from an EMBL/GenBank/DDBJ whole genome shotgun (WGS) entry which is preliminary data.</text>
</comment>
<feature type="transmembrane region" description="Helical" evidence="1">
    <location>
        <begin position="74"/>
        <end position="97"/>
    </location>
</feature>
<feature type="domain" description="Shisa N-terminal" evidence="3">
    <location>
        <begin position="22"/>
        <end position="64"/>
    </location>
</feature>
<dbReference type="Pfam" id="PF13908">
    <property type="entry name" value="Shisa_N"/>
    <property type="match status" value="1"/>
</dbReference>
<keyword evidence="1" id="KW-1133">Transmembrane helix</keyword>
<gene>
    <name evidence="4" type="ORF">GDO86_007381</name>
</gene>
<reference evidence="4" key="1">
    <citation type="thesis" date="2020" institute="ProQuest LLC" country="789 East Eisenhower Parkway, Ann Arbor, MI, USA">
        <title>Comparative Genomics and Chromosome Evolution.</title>
        <authorList>
            <person name="Mudd A.B."/>
        </authorList>
    </citation>
    <scope>NUCLEOTIDE SEQUENCE</scope>
    <source>
        <strain evidence="4">Female2</strain>
        <tissue evidence="4">Blood</tissue>
    </source>
</reference>
<dbReference type="OrthoDB" id="9949323at2759"/>
<sequence>MSLPILLLGAASLLSAPAVMATDCAAFFGSDFRFHEAQVCILSTCSGTCGNRYCNIIPGGELDQSQFLCIVTNYWVVIGAIIITAILIIAGVITCVVKSCCCLFSICDRRHQVPVVTRETRVLVTNVTPQQTRIPVVGSMSLRTAGYQPLLNPPAYSQTNELAPRSTGENKLVFLDSP</sequence>
<dbReference type="EMBL" id="JAACNH010000007">
    <property type="protein sequence ID" value="KAG8436256.1"/>
    <property type="molecule type" value="Genomic_DNA"/>
</dbReference>
<keyword evidence="1" id="KW-0472">Membrane</keyword>
<dbReference type="AlphaFoldDB" id="A0A8T2J1K9"/>
<name>A0A8T2J1K9_9PIPI</name>
<keyword evidence="1" id="KW-0812">Transmembrane</keyword>
<feature type="signal peptide" evidence="2">
    <location>
        <begin position="1"/>
        <end position="21"/>
    </location>
</feature>
<evidence type="ECO:0000259" key="3">
    <source>
        <dbReference type="Pfam" id="PF13908"/>
    </source>
</evidence>
<keyword evidence="5" id="KW-1185">Reference proteome</keyword>